<feature type="signal peptide" evidence="2">
    <location>
        <begin position="1"/>
        <end position="24"/>
    </location>
</feature>
<evidence type="ECO:0000313" key="3">
    <source>
        <dbReference type="EMBL" id="SEN18252.1"/>
    </source>
</evidence>
<reference evidence="3 4" key="1">
    <citation type="submission" date="2016-10" db="EMBL/GenBank/DDBJ databases">
        <authorList>
            <person name="de Groot N.N."/>
        </authorList>
    </citation>
    <scope>NUCLEOTIDE SEQUENCE [LARGE SCALE GENOMIC DNA]</scope>
    <source>
        <strain evidence="3 4">CGMCC 1.5070</strain>
    </source>
</reference>
<name>A0A1H8EFI3_9FIRM</name>
<evidence type="ECO:0000313" key="4">
    <source>
        <dbReference type="Proteomes" id="UP000199158"/>
    </source>
</evidence>
<feature type="region of interest" description="Disordered" evidence="1">
    <location>
        <begin position="206"/>
        <end position="235"/>
    </location>
</feature>
<evidence type="ECO:0000256" key="2">
    <source>
        <dbReference type="SAM" id="SignalP"/>
    </source>
</evidence>
<feature type="compositionally biased region" description="Basic and acidic residues" evidence="1">
    <location>
        <begin position="213"/>
        <end position="222"/>
    </location>
</feature>
<sequence>MKKKTAFVLICILFLSALSLQLVSANKDEIPTVLVGEYAITPQQVEEINNMTVYFKDHMGMTKYTNKADTLNALVTQRVLYQLFDEYDIQLSAQDEAYCDNSFAEFEESYEQAIAMQNDSEIAYRKKLQEPFDEMRKASGMTQSEFEQYCIDGAKYILKRKMLVDEKFGGDNKALKRAVENAVASGKVKVTTQDGKPYRFKAIVETNKKPRRTKNENAREEGVTFSLESTLQKPE</sequence>
<dbReference type="Proteomes" id="UP000199158">
    <property type="component" value="Unassembled WGS sequence"/>
</dbReference>
<accession>A0A1H8EFI3</accession>
<evidence type="ECO:0008006" key="5">
    <source>
        <dbReference type="Google" id="ProtNLM"/>
    </source>
</evidence>
<keyword evidence="4" id="KW-1185">Reference proteome</keyword>
<organism evidence="3 4">
    <name type="scientific">Hydrogenoanaerobacterium saccharovorans</name>
    <dbReference type="NCBI Taxonomy" id="474960"/>
    <lineage>
        <taxon>Bacteria</taxon>
        <taxon>Bacillati</taxon>
        <taxon>Bacillota</taxon>
        <taxon>Clostridia</taxon>
        <taxon>Eubacteriales</taxon>
        <taxon>Oscillospiraceae</taxon>
        <taxon>Hydrogenoanaerobacterium</taxon>
    </lineage>
</organism>
<protein>
    <recommendedName>
        <fullName evidence="5">SurA N-terminal domain-containing protein</fullName>
    </recommendedName>
</protein>
<gene>
    <name evidence="3" type="ORF">SAMN05216180_3006</name>
</gene>
<keyword evidence="2" id="KW-0732">Signal</keyword>
<feature type="chain" id="PRO_5038791943" description="SurA N-terminal domain-containing protein" evidence="2">
    <location>
        <begin position="25"/>
        <end position="235"/>
    </location>
</feature>
<dbReference type="RefSeq" id="WP_092756673.1">
    <property type="nucleotide sequence ID" value="NZ_FOCG01000007.1"/>
</dbReference>
<proteinExistence type="predicted"/>
<feature type="compositionally biased region" description="Polar residues" evidence="1">
    <location>
        <begin position="226"/>
        <end position="235"/>
    </location>
</feature>
<evidence type="ECO:0000256" key="1">
    <source>
        <dbReference type="SAM" id="MobiDB-lite"/>
    </source>
</evidence>
<dbReference type="EMBL" id="FOCG01000007">
    <property type="protein sequence ID" value="SEN18252.1"/>
    <property type="molecule type" value="Genomic_DNA"/>
</dbReference>
<dbReference type="AlphaFoldDB" id="A0A1H8EFI3"/>